<dbReference type="PANTHER" id="PTHR10961">
    <property type="entry name" value="PEROXISOMAL SARCOSINE OXIDASE"/>
    <property type="match status" value="1"/>
</dbReference>
<dbReference type="Pfam" id="PF01266">
    <property type="entry name" value="DAO"/>
    <property type="match status" value="1"/>
</dbReference>
<keyword evidence="4" id="KW-0560">Oxidoreductase</keyword>
<comment type="cofactor">
    <cofactor evidence="1">
        <name>FAD</name>
        <dbReference type="ChEBI" id="CHEBI:57692"/>
    </cofactor>
</comment>
<dbReference type="InterPro" id="IPR036188">
    <property type="entry name" value="FAD/NAD-bd_sf"/>
</dbReference>
<comment type="caution">
    <text evidence="7">The sequence shown here is derived from an EMBL/GenBank/DDBJ whole genome shotgun (WGS) entry which is preliminary data.</text>
</comment>
<sequence>MHLLGASPLRVAVIGLGAVGSQVLWQLSRLPDVDVHGFESSYPGHPEAGSGGESRLYRNFEMDDPAYEPVIERADTVWRELESATARRLRCPTGVLLIGDGESPQLQRAVRSAQRSSKPSRILSPQEVRSSHPQLSVADTDVGLWDPQGAVIRPELTVSSTVDLAVDNGAVVHEFTRVTHVDEDRGGVRVDTAEGSRSFDRVVVACGGWTTKLRPDLRDTVVVRRLTSAWFHAKDDGHLRGMVPFMRTAPSYCYGIPAGNDSTVKLGLGFNEHHPVADPDTVPRIPSPQEADRFAWIVDDVLPGLQRRPIRMSTYLESYTTSMHDYIGFDRTLPQIVLLTGFSGHGFKASPALGEIGAQLATRGESDIDLGFLRDAAPVFDIVDPATGEATHNHIVSSRPSDT</sequence>
<dbReference type="PANTHER" id="PTHR10961:SF7">
    <property type="entry name" value="FAD DEPENDENT OXIDOREDUCTASE DOMAIN-CONTAINING PROTEIN"/>
    <property type="match status" value="1"/>
</dbReference>
<evidence type="ECO:0000256" key="4">
    <source>
        <dbReference type="ARBA" id="ARBA00023002"/>
    </source>
</evidence>
<evidence type="ECO:0000256" key="1">
    <source>
        <dbReference type="ARBA" id="ARBA00001974"/>
    </source>
</evidence>
<evidence type="ECO:0000256" key="3">
    <source>
        <dbReference type="ARBA" id="ARBA00022827"/>
    </source>
</evidence>
<dbReference type="Proteomes" id="UP001598673">
    <property type="component" value="Unassembled WGS sequence"/>
</dbReference>
<name>A0ABW6G171_9PSEU</name>
<dbReference type="EMBL" id="JBHXCV010000003">
    <property type="protein sequence ID" value="MFD6792956.1"/>
    <property type="molecule type" value="Genomic_DNA"/>
</dbReference>
<keyword evidence="3" id="KW-0274">FAD</keyword>
<proteinExistence type="predicted"/>
<dbReference type="Gene3D" id="3.30.9.10">
    <property type="entry name" value="D-Amino Acid Oxidase, subunit A, domain 2"/>
    <property type="match status" value="1"/>
</dbReference>
<organism evidence="7 8">
    <name type="scientific">Prauserella salsuginis</name>
    <dbReference type="NCBI Taxonomy" id="387889"/>
    <lineage>
        <taxon>Bacteria</taxon>
        <taxon>Bacillati</taxon>
        <taxon>Actinomycetota</taxon>
        <taxon>Actinomycetes</taxon>
        <taxon>Pseudonocardiales</taxon>
        <taxon>Pseudonocardiaceae</taxon>
        <taxon>Prauserella</taxon>
        <taxon>Prauserella salsuginis group</taxon>
    </lineage>
</organism>
<dbReference type="SUPFAM" id="SSF51905">
    <property type="entry name" value="FAD/NAD(P)-binding domain"/>
    <property type="match status" value="1"/>
</dbReference>
<protein>
    <submittedName>
        <fullName evidence="7">FAD-dependent oxidoreductase</fullName>
    </submittedName>
</protein>
<keyword evidence="2" id="KW-0285">Flavoprotein</keyword>
<dbReference type="Gene3D" id="3.50.50.60">
    <property type="entry name" value="FAD/NAD(P)-binding domain"/>
    <property type="match status" value="1"/>
</dbReference>
<gene>
    <name evidence="7" type="ORF">ACFWGY_06430</name>
</gene>
<dbReference type="InterPro" id="IPR006076">
    <property type="entry name" value="FAD-dep_OxRdtase"/>
</dbReference>
<dbReference type="InterPro" id="IPR045170">
    <property type="entry name" value="MTOX"/>
</dbReference>
<feature type="region of interest" description="Disordered" evidence="5">
    <location>
        <begin position="113"/>
        <end position="133"/>
    </location>
</feature>
<evidence type="ECO:0000313" key="7">
    <source>
        <dbReference type="EMBL" id="MFD6792956.1"/>
    </source>
</evidence>
<evidence type="ECO:0000259" key="6">
    <source>
        <dbReference type="Pfam" id="PF01266"/>
    </source>
</evidence>
<evidence type="ECO:0000256" key="5">
    <source>
        <dbReference type="SAM" id="MobiDB-lite"/>
    </source>
</evidence>
<evidence type="ECO:0000256" key="2">
    <source>
        <dbReference type="ARBA" id="ARBA00022630"/>
    </source>
</evidence>
<evidence type="ECO:0000313" key="8">
    <source>
        <dbReference type="Proteomes" id="UP001598673"/>
    </source>
</evidence>
<accession>A0ABW6G171</accession>
<dbReference type="SUPFAM" id="SSF54373">
    <property type="entry name" value="FAD-linked reductases, C-terminal domain"/>
    <property type="match status" value="1"/>
</dbReference>
<dbReference type="RefSeq" id="WP_258937700.1">
    <property type="nucleotide sequence ID" value="NZ_JANBBF010000012.1"/>
</dbReference>
<reference evidence="7 8" key="1">
    <citation type="submission" date="2024-09" db="EMBL/GenBank/DDBJ databases">
        <title>The Natural Products Discovery Center: Release of the First 8490 Sequenced Strains for Exploring Actinobacteria Biosynthetic Diversity.</title>
        <authorList>
            <person name="Kalkreuter E."/>
            <person name="Kautsar S.A."/>
            <person name="Yang D."/>
            <person name="Bader C.D."/>
            <person name="Teijaro C.N."/>
            <person name="Fluegel L."/>
            <person name="Davis C.M."/>
            <person name="Simpson J.R."/>
            <person name="Lauterbach L."/>
            <person name="Steele A.D."/>
            <person name="Gui C."/>
            <person name="Meng S."/>
            <person name="Li G."/>
            <person name="Viehrig K."/>
            <person name="Ye F."/>
            <person name="Su P."/>
            <person name="Kiefer A.F."/>
            <person name="Nichols A."/>
            <person name="Cepeda A.J."/>
            <person name="Yan W."/>
            <person name="Fan B."/>
            <person name="Jiang Y."/>
            <person name="Adhikari A."/>
            <person name="Zheng C.-J."/>
            <person name="Schuster L."/>
            <person name="Cowan T.M."/>
            <person name="Smanski M.J."/>
            <person name="Chevrette M.G."/>
            <person name="De Carvalho L.P.S."/>
            <person name="Shen B."/>
        </authorList>
    </citation>
    <scope>NUCLEOTIDE SEQUENCE [LARGE SCALE GENOMIC DNA]</scope>
    <source>
        <strain evidence="7 8">NPDC060353</strain>
    </source>
</reference>
<keyword evidence="8" id="KW-1185">Reference proteome</keyword>
<feature type="domain" description="FAD dependent oxidoreductase" evidence="6">
    <location>
        <begin position="10"/>
        <end position="360"/>
    </location>
</feature>